<keyword evidence="3" id="KW-0813">Transport</keyword>
<evidence type="ECO:0000256" key="11">
    <source>
        <dbReference type="SAM" id="Phobius"/>
    </source>
</evidence>
<keyword evidence="4" id="KW-1003">Cell membrane</keyword>
<dbReference type="Gene3D" id="2.60.40.1120">
    <property type="entry name" value="Carboxypeptidase-like, regulatory domain"/>
    <property type="match status" value="1"/>
</dbReference>
<dbReference type="InterPro" id="IPR037682">
    <property type="entry name" value="TonB_C"/>
</dbReference>
<dbReference type="GO" id="GO:0015891">
    <property type="term" value="P:siderophore transport"/>
    <property type="evidence" value="ECO:0007669"/>
    <property type="project" value="InterPro"/>
</dbReference>
<feature type="compositionally biased region" description="Basic and acidic residues" evidence="10">
    <location>
        <begin position="141"/>
        <end position="158"/>
    </location>
</feature>
<evidence type="ECO:0000256" key="2">
    <source>
        <dbReference type="ARBA" id="ARBA00006555"/>
    </source>
</evidence>
<evidence type="ECO:0000256" key="5">
    <source>
        <dbReference type="ARBA" id="ARBA00022519"/>
    </source>
</evidence>
<keyword evidence="8 11" id="KW-1133">Transmembrane helix</keyword>
<dbReference type="GO" id="GO:0098797">
    <property type="term" value="C:plasma membrane protein complex"/>
    <property type="evidence" value="ECO:0007669"/>
    <property type="project" value="TreeGrafter"/>
</dbReference>
<dbReference type="Proteomes" id="UP000075606">
    <property type="component" value="Unassembled WGS sequence"/>
</dbReference>
<feature type="transmembrane region" description="Helical" evidence="11">
    <location>
        <begin position="84"/>
        <end position="104"/>
    </location>
</feature>
<dbReference type="SUPFAM" id="SSF49464">
    <property type="entry name" value="Carboxypeptidase regulatory domain-like"/>
    <property type="match status" value="1"/>
</dbReference>
<dbReference type="PANTHER" id="PTHR33446">
    <property type="entry name" value="PROTEIN TONB-RELATED"/>
    <property type="match status" value="1"/>
</dbReference>
<comment type="caution">
    <text evidence="13">The sequence shown here is derived from an EMBL/GenBank/DDBJ whole genome shotgun (WGS) entry which is preliminary data.</text>
</comment>
<evidence type="ECO:0000256" key="1">
    <source>
        <dbReference type="ARBA" id="ARBA00004383"/>
    </source>
</evidence>
<sequence>MSKKNRHIEHLTPELIKAYRNGELTREEQHEVERLMLENPLYNETLEGLDEFTDEMLDADLNELDNRLDELLAEEDQSTGFWTIWRGIAAAALIIITVGSLLIIKQDKPLPSKLLTENNEPVQTDSITKSKSKNTFADTTQETKSKSSDDKLTAKPESAKSQYDDLEETLVAENEIEIDLNLEKIEPDLIELIKAESLTQHRSDSVSLTIPMNKMDARLEQSLARKEVAELLQAKIAASSIESQLASSAAMADPTPKADIAKVSVTGVVKGADDGLPLPQVSILKKGTIEGTNTDINGKFELKNIPANSTMSFRYLGYITQEVLVDSSKTLEINLEPDYTALGEVVVSGYSEASKKDRTTSYTAAKPIDGYPNFNRYLKDNLEYPEEARAENIKGRVTVEFTVEADGSLTNFEIIKGLGFGCDEEAIRLIKEGPQWQARTQGANQTPVSSQVKVRIRFRP</sequence>
<dbReference type="Pfam" id="PF03544">
    <property type="entry name" value="TonB_C"/>
    <property type="match status" value="1"/>
</dbReference>
<dbReference type="OrthoDB" id="1112758at2"/>
<accession>A0A150X5Z9</accession>
<evidence type="ECO:0000313" key="13">
    <source>
        <dbReference type="EMBL" id="KYG74052.1"/>
    </source>
</evidence>
<comment type="subcellular location">
    <subcellularLocation>
        <location evidence="1">Cell inner membrane</location>
        <topology evidence="1">Single-pass membrane protein</topology>
        <orientation evidence="1">Periplasmic side</orientation>
    </subcellularLocation>
</comment>
<dbReference type="RefSeq" id="WP_068223407.1">
    <property type="nucleotide sequence ID" value="NZ_LRPC01000028.1"/>
</dbReference>
<dbReference type="GO" id="GO:0055085">
    <property type="term" value="P:transmembrane transport"/>
    <property type="evidence" value="ECO:0007669"/>
    <property type="project" value="InterPro"/>
</dbReference>
<keyword evidence="6 11" id="KW-0812">Transmembrane</keyword>
<evidence type="ECO:0000256" key="10">
    <source>
        <dbReference type="SAM" id="MobiDB-lite"/>
    </source>
</evidence>
<dbReference type="SUPFAM" id="SSF74653">
    <property type="entry name" value="TolA/TonB C-terminal domain"/>
    <property type="match status" value="1"/>
</dbReference>
<evidence type="ECO:0000256" key="9">
    <source>
        <dbReference type="ARBA" id="ARBA00023136"/>
    </source>
</evidence>
<keyword evidence="14" id="KW-1185">Reference proteome</keyword>
<dbReference type="PANTHER" id="PTHR33446:SF2">
    <property type="entry name" value="PROTEIN TONB"/>
    <property type="match status" value="1"/>
</dbReference>
<evidence type="ECO:0000256" key="8">
    <source>
        <dbReference type="ARBA" id="ARBA00022989"/>
    </source>
</evidence>
<reference evidence="13 14" key="1">
    <citation type="submission" date="2016-01" db="EMBL/GenBank/DDBJ databases">
        <title>Genome sequencing of Roseivirga spongicola UST030701-084.</title>
        <authorList>
            <person name="Selvaratnam C."/>
            <person name="Thevarajoo S."/>
            <person name="Goh K.M."/>
            <person name="Ee R."/>
            <person name="Chan K.-G."/>
            <person name="Chong C.S."/>
        </authorList>
    </citation>
    <scope>NUCLEOTIDE SEQUENCE [LARGE SCALE GENOMIC DNA]</scope>
    <source>
        <strain evidence="13 14">UST030701-084</strain>
    </source>
</reference>
<keyword evidence="5" id="KW-0997">Cell inner membrane</keyword>
<keyword evidence="7" id="KW-0653">Protein transport</keyword>
<gene>
    <name evidence="13" type="ORF">AWW68_15445</name>
</gene>
<dbReference type="PRINTS" id="PR01374">
    <property type="entry name" value="TONBPROTEIN"/>
</dbReference>
<dbReference type="PROSITE" id="PS52015">
    <property type="entry name" value="TONB_CTD"/>
    <property type="match status" value="1"/>
</dbReference>
<evidence type="ECO:0000256" key="6">
    <source>
        <dbReference type="ARBA" id="ARBA00022692"/>
    </source>
</evidence>
<dbReference type="InterPro" id="IPR006260">
    <property type="entry name" value="TonB/TolA_C"/>
</dbReference>
<feature type="compositionally biased region" description="Polar residues" evidence="10">
    <location>
        <begin position="115"/>
        <end position="140"/>
    </location>
</feature>
<dbReference type="Pfam" id="PF13715">
    <property type="entry name" value="CarbopepD_reg_2"/>
    <property type="match status" value="1"/>
</dbReference>
<dbReference type="Gene3D" id="3.30.1150.10">
    <property type="match status" value="1"/>
</dbReference>
<evidence type="ECO:0000313" key="14">
    <source>
        <dbReference type="Proteomes" id="UP000075606"/>
    </source>
</evidence>
<comment type="similarity">
    <text evidence="2">Belongs to the TonB family.</text>
</comment>
<evidence type="ECO:0000259" key="12">
    <source>
        <dbReference type="PROSITE" id="PS52015"/>
    </source>
</evidence>
<name>A0A150X5Z9_9BACT</name>
<proteinExistence type="inferred from homology"/>
<dbReference type="GO" id="GO:0030288">
    <property type="term" value="C:outer membrane-bounded periplasmic space"/>
    <property type="evidence" value="ECO:0007669"/>
    <property type="project" value="InterPro"/>
</dbReference>
<dbReference type="STRING" id="333140.AWW68_15445"/>
<dbReference type="GO" id="GO:0031992">
    <property type="term" value="F:energy transducer activity"/>
    <property type="evidence" value="ECO:0007669"/>
    <property type="project" value="InterPro"/>
</dbReference>
<dbReference type="EMBL" id="LRPC01000028">
    <property type="protein sequence ID" value="KYG74052.1"/>
    <property type="molecule type" value="Genomic_DNA"/>
</dbReference>
<evidence type="ECO:0000256" key="4">
    <source>
        <dbReference type="ARBA" id="ARBA00022475"/>
    </source>
</evidence>
<keyword evidence="9 11" id="KW-0472">Membrane</keyword>
<organism evidence="13 14">
    <name type="scientific">Roseivirga spongicola</name>
    <dbReference type="NCBI Taxonomy" id="333140"/>
    <lineage>
        <taxon>Bacteria</taxon>
        <taxon>Pseudomonadati</taxon>
        <taxon>Bacteroidota</taxon>
        <taxon>Cytophagia</taxon>
        <taxon>Cytophagales</taxon>
        <taxon>Roseivirgaceae</taxon>
        <taxon>Roseivirga</taxon>
    </lineage>
</organism>
<dbReference type="InterPro" id="IPR008969">
    <property type="entry name" value="CarboxyPept-like_regulatory"/>
</dbReference>
<evidence type="ECO:0000256" key="3">
    <source>
        <dbReference type="ARBA" id="ARBA00022448"/>
    </source>
</evidence>
<dbReference type="AlphaFoldDB" id="A0A150X5Z9"/>
<dbReference type="NCBIfam" id="TIGR01352">
    <property type="entry name" value="tonB_Cterm"/>
    <property type="match status" value="1"/>
</dbReference>
<dbReference type="InterPro" id="IPR003538">
    <property type="entry name" value="TonB"/>
</dbReference>
<feature type="region of interest" description="Disordered" evidence="10">
    <location>
        <begin position="113"/>
        <end position="165"/>
    </location>
</feature>
<dbReference type="GO" id="GO:0015031">
    <property type="term" value="P:protein transport"/>
    <property type="evidence" value="ECO:0007669"/>
    <property type="project" value="UniProtKB-KW"/>
</dbReference>
<feature type="domain" description="TonB C-terminal" evidence="12">
    <location>
        <begin position="369"/>
        <end position="460"/>
    </location>
</feature>
<protein>
    <recommendedName>
        <fullName evidence="12">TonB C-terminal domain-containing protein</fullName>
    </recommendedName>
</protein>
<evidence type="ECO:0000256" key="7">
    <source>
        <dbReference type="ARBA" id="ARBA00022927"/>
    </source>
</evidence>
<dbReference type="InterPro" id="IPR051045">
    <property type="entry name" value="TonB-dependent_transducer"/>
</dbReference>